<evidence type="ECO:0000256" key="1">
    <source>
        <dbReference type="SAM" id="MobiDB-lite"/>
    </source>
</evidence>
<dbReference type="AlphaFoldDB" id="A0A9J5ZRP5"/>
<evidence type="ECO:0000313" key="2">
    <source>
        <dbReference type="EMBL" id="KAG5614722.1"/>
    </source>
</evidence>
<dbReference type="Proteomes" id="UP000824120">
    <property type="component" value="Chromosome 3"/>
</dbReference>
<feature type="compositionally biased region" description="Low complexity" evidence="1">
    <location>
        <begin position="1"/>
        <end position="16"/>
    </location>
</feature>
<keyword evidence="3" id="KW-1185">Reference proteome</keyword>
<comment type="caution">
    <text evidence="2">The sequence shown here is derived from an EMBL/GenBank/DDBJ whole genome shotgun (WGS) entry which is preliminary data.</text>
</comment>
<dbReference type="EMBL" id="JACXVP010000003">
    <property type="protein sequence ID" value="KAG5614722.1"/>
    <property type="molecule type" value="Genomic_DNA"/>
</dbReference>
<feature type="region of interest" description="Disordered" evidence="1">
    <location>
        <begin position="1"/>
        <end position="21"/>
    </location>
</feature>
<sequence>MAAPATSQPSSPANQQHITDFPPLSHLSLSNTIDPSLPITPTNLHVEVSDRETTPLKNQYVNVLRGYTTTIQVNSTIEPIPIKKLCYNNGDRYSYLMRPFIYGANFSVDEETMLAMAWISFQNLKPTYFVKESIFSLGVAVQIDLLSTFTKFVKLEVVNENTQTFRIEQVKIQYDFLLKYYKECKLQNHNNVGCRILHLELRRSHSENDKENLEDEEDSKNLGEGPVIRMVKHLKKRHPTSNMFSREDNMEKRKGHGKSVITEKSFAAWKDRII</sequence>
<name>A0A9J5ZRP5_SOLCO</name>
<evidence type="ECO:0000313" key="3">
    <source>
        <dbReference type="Proteomes" id="UP000824120"/>
    </source>
</evidence>
<dbReference type="OrthoDB" id="1399756at2759"/>
<organism evidence="2 3">
    <name type="scientific">Solanum commersonii</name>
    <name type="common">Commerson's wild potato</name>
    <name type="synonym">Commerson's nightshade</name>
    <dbReference type="NCBI Taxonomy" id="4109"/>
    <lineage>
        <taxon>Eukaryota</taxon>
        <taxon>Viridiplantae</taxon>
        <taxon>Streptophyta</taxon>
        <taxon>Embryophyta</taxon>
        <taxon>Tracheophyta</taxon>
        <taxon>Spermatophyta</taxon>
        <taxon>Magnoliopsida</taxon>
        <taxon>eudicotyledons</taxon>
        <taxon>Gunneridae</taxon>
        <taxon>Pentapetalae</taxon>
        <taxon>asterids</taxon>
        <taxon>lamiids</taxon>
        <taxon>Solanales</taxon>
        <taxon>Solanaceae</taxon>
        <taxon>Solanoideae</taxon>
        <taxon>Solaneae</taxon>
        <taxon>Solanum</taxon>
    </lineage>
</organism>
<accession>A0A9J5ZRP5</accession>
<gene>
    <name evidence="2" type="ORF">H5410_014546</name>
</gene>
<protein>
    <recommendedName>
        <fullName evidence="4">DUF4283 domain-containing protein</fullName>
    </recommendedName>
</protein>
<proteinExistence type="predicted"/>
<evidence type="ECO:0008006" key="4">
    <source>
        <dbReference type="Google" id="ProtNLM"/>
    </source>
</evidence>
<reference evidence="2 3" key="1">
    <citation type="submission" date="2020-09" db="EMBL/GenBank/DDBJ databases">
        <title>De no assembly of potato wild relative species, Solanum commersonii.</title>
        <authorList>
            <person name="Cho K."/>
        </authorList>
    </citation>
    <scope>NUCLEOTIDE SEQUENCE [LARGE SCALE GENOMIC DNA]</scope>
    <source>
        <strain evidence="2">LZ3.2</strain>
        <tissue evidence="2">Leaf</tissue>
    </source>
</reference>